<dbReference type="SUPFAM" id="SSF56784">
    <property type="entry name" value="HAD-like"/>
    <property type="match status" value="1"/>
</dbReference>
<name>A0A7V8VBM8_9BACT</name>
<evidence type="ECO:0000256" key="2">
    <source>
        <dbReference type="ARBA" id="ARBA00006024"/>
    </source>
</evidence>
<dbReference type="InterPro" id="IPR018303">
    <property type="entry name" value="ATPase_P-typ_P_site"/>
</dbReference>
<evidence type="ECO:0000313" key="13">
    <source>
        <dbReference type="EMBL" id="MBA2224757.1"/>
    </source>
</evidence>
<feature type="transmembrane region" description="Helical" evidence="11">
    <location>
        <begin position="169"/>
        <end position="193"/>
    </location>
</feature>
<keyword evidence="8" id="KW-1278">Translocase</keyword>
<comment type="caution">
    <text evidence="13">The sequence shown here is derived from an EMBL/GenBank/DDBJ whole genome shotgun (WGS) entry which is preliminary data.</text>
</comment>
<gene>
    <name evidence="13" type="ORF">H0921_01115</name>
</gene>
<keyword evidence="14" id="KW-1185">Reference proteome</keyword>
<evidence type="ECO:0000256" key="9">
    <source>
        <dbReference type="ARBA" id="ARBA00022989"/>
    </source>
</evidence>
<evidence type="ECO:0000256" key="5">
    <source>
        <dbReference type="ARBA" id="ARBA00022723"/>
    </source>
</evidence>
<feature type="transmembrane region" description="Helical" evidence="11">
    <location>
        <begin position="771"/>
        <end position="789"/>
    </location>
</feature>
<dbReference type="PRINTS" id="PR00119">
    <property type="entry name" value="CATATPASE"/>
</dbReference>
<feature type="transmembrane region" description="Helical" evidence="11">
    <location>
        <begin position="398"/>
        <end position="420"/>
    </location>
</feature>
<keyword evidence="5 11" id="KW-0479">Metal-binding</keyword>
<dbReference type="NCBIfam" id="TIGR01525">
    <property type="entry name" value="ATPase-IB_hvy"/>
    <property type="match status" value="1"/>
</dbReference>
<dbReference type="InterPro" id="IPR023298">
    <property type="entry name" value="ATPase_P-typ_TM_dom_sf"/>
</dbReference>
<evidence type="ECO:0000256" key="6">
    <source>
        <dbReference type="ARBA" id="ARBA00022741"/>
    </source>
</evidence>
<dbReference type="Gene3D" id="3.40.1110.10">
    <property type="entry name" value="Calcium-transporting ATPase, cytoplasmic domain N"/>
    <property type="match status" value="1"/>
</dbReference>
<dbReference type="InterPro" id="IPR045800">
    <property type="entry name" value="HMBD"/>
</dbReference>
<feature type="transmembrane region" description="Helical" evidence="11">
    <location>
        <begin position="205"/>
        <end position="228"/>
    </location>
</feature>
<dbReference type="SFLD" id="SFLDF00027">
    <property type="entry name" value="p-type_atpase"/>
    <property type="match status" value="1"/>
</dbReference>
<dbReference type="SFLD" id="SFLDG00002">
    <property type="entry name" value="C1.7:_P-type_atpase_like"/>
    <property type="match status" value="1"/>
</dbReference>
<evidence type="ECO:0000256" key="7">
    <source>
        <dbReference type="ARBA" id="ARBA00022840"/>
    </source>
</evidence>
<dbReference type="CDD" id="cd02094">
    <property type="entry name" value="P-type_ATPase_Cu-like"/>
    <property type="match status" value="1"/>
</dbReference>
<feature type="transmembrane region" description="Helical" evidence="11">
    <location>
        <begin position="139"/>
        <end position="163"/>
    </location>
</feature>
<keyword evidence="4 11" id="KW-0812">Transmembrane</keyword>
<dbReference type="InterPro" id="IPR011017">
    <property type="entry name" value="TRASH_dom"/>
</dbReference>
<reference evidence="13 14" key="1">
    <citation type="submission" date="2020-07" db="EMBL/GenBank/DDBJ databases">
        <title>Thermogemmata thermophila gen. nov., sp. nov., a novel moderate thermophilic planctomycete from a Kamchatka hot spring.</title>
        <authorList>
            <person name="Elcheninov A.G."/>
            <person name="Podosokorskaya O.A."/>
            <person name="Kovaleva O.L."/>
            <person name="Novikov A."/>
            <person name="Bonch-Osmolovskaya E.A."/>
            <person name="Toshchakov S.V."/>
            <person name="Kublanov I.V."/>
        </authorList>
    </citation>
    <scope>NUCLEOTIDE SEQUENCE [LARGE SCALE GENOMIC DNA]</scope>
    <source>
        <strain evidence="13 14">2918</strain>
    </source>
</reference>
<dbReference type="SUPFAM" id="SSF81653">
    <property type="entry name" value="Calcium ATPase, transduction domain A"/>
    <property type="match status" value="1"/>
</dbReference>
<dbReference type="RefSeq" id="WP_194536179.1">
    <property type="nucleotide sequence ID" value="NZ_JACEFB010000001.1"/>
</dbReference>
<dbReference type="InterPro" id="IPR008250">
    <property type="entry name" value="ATPase_P-typ_transduc_dom_A_sf"/>
</dbReference>
<sequence length="795" mass="84817">MTQPEPAPRPTSFSLNLADDTLSVPLHLDPVCGMRVNPNQAAAQVQYHQQTFYFCSKHCAQKFQAQPERYLQAPAAESCCALGAAPSTVLPGAPYTCPMHPEIVQDHPGTCPLCGMALEATLPATDTLHEEAETRHLRFLTLWASVLSLPVLLLAMGPMLIGYHGPDGFHLISAIVQGILSTAVVFGCGRLIFTRAWEAARHRTTNMFTLIAIGVLAAWAYSTLALLFPQMFPVTLRSEQGELPLYFEAAAVIVTLVLLGQWLEARGRHKTGEALRSLLRLSPETALRIEVDGAEREVPVALIQVGDRLRIRPGDRIPVDGLVREGHSAVDESLLTGEAMPVEKKPGDPVIGGTLNTEGVLIMEATRVGSDTMLARIIQLVAQAQRSRAPVQQLADRVAAHFVPAVLLIALLTGIAWWAFGPPPAFNAALLHAVAVLIIACPCALGLATPLAVTVGVGRAATLGILIRSAQALEQLAQVDILVLDKTGTLTEGRPRLTDVVVNPPHTPAEVLRWAAALENNSTHPLARTITEAARERGLSWPLVEEFMSAPGRGLRGQVEGKTVVLGTARWVQEHASLSSSWLEQAESLRQQGATVMFCAVEGECVALLAARDPVRSDAAQVVQQLRAEGLHLVMATGDEARTAQAVAQAVQIVEVHAGVLPEDKVALIRRYQQQGHKVAMAGDGINDAPALSAADVGIALGHGADVALEAAPVVLVKGDLPGLLRARRLSCATVRIIRQNLVFAFAYNILGIPLAAGLFVPVLGISLHPMFAALAMSLSSVSVVANALRLRYAP</sequence>
<dbReference type="FunFam" id="2.70.150.10:FF:000020">
    <property type="entry name" value="Copper-exporting P-type ATPase A"/>
    <property type="match status" value="1"/>
</dbReference>
<dbReference type="InterPro" id="IPR001757">
    <property type="entry name" value="P_typ_ATPase"/>
</dbReference>
<dbReference type="GO" id="GO:0005886">
    <property type="term" value="C:plasma membrane"/>
    <property type="evidence" value="ECO:0007669"/>
    <property type="project" value="UniProtKB-SubCell"/>
</dbReference>
<evidence type="ECO:0000256" key="1">
    <source>
        <dbReference type="ARBA" id="ARBA00004651"/>
    </source>
</evidence>
<dbReference type="InterPro" id="IPR007029">
    <property type="entry name" value="YHS_dom"/>
</dbReference>
<dbReference type="AlphaFoldDB" id="A0A7V8VBM8"/>
<dbReference type="InterPro" id="IPR059000">
    <property type="entry name" value="ATPase_P-type_domA"/>
</dbReference>
<dbReference type="InterPro" id="IPR044492">
    <property type="entry name" value="P_typ_ATPase_HD_dom"/>
</dbReference>
<evidence type="ECO:0000256" key="4">
    <source>
        <dbReference type="ARBA" id="ARBA00022692"/>
    </source>
</evidence>
<dbReference type="GO" id="GO:0005524">
    <property type="term" value="F:ATP binding"/>
    <property type="evidence" value="ECO:0007669"/>
    <property type="project" value="UniProtKB-UniRule"/>
</dbReference>
<proteinExistence type="inferred from homology"/>
<dbReference type="Gene3D" id="1.10.620.20">
    <property type="entry name" value="Ribonucleotide Reductase, subunit A"/>
    <property type="match status" value="1"/>
</dbReference>
<evidence type="ECO:0000256" key="10">
    <source>
        <dbReference type="ARBA" id="ARBA00023136"/>
    </source>
</evidence>
<dbReference type="InterPro" id="IPR023299">
    <property type="entry name" value="ATPase_P-typ_cyto_dom_N"/>
</dbReference>
<dbReference type="Pfam" id="PF00702">
    <property type="entry name" value="Hydrolase"/>
    <property type="match status" value="1"/>
</dbReference>
<dbReference type="PRINTS" id="PR00943">
    <property type="entry name" value="CUATPASE"/>
</dbReference>
<dbReference type="Proteomes" id="UP000542342">
    <property type="component" value="Unassembled WGS sequence"/>
</dbReference>
<keyword evidence="10 11" id="KW-0472">Membrane</keyword>
<feature type="transmembrane region" description="Helical" evidence="11">
    <location>
        <begin position="432"/>
        <end position="458"/>
    </location>
</feature>
<feature type="domain" description="TRASH" evidence="12">
    <location>
        <begin position="29"/>
        <end position="67"/>
    </location>
</feature>
<protein>
    <submittedName>
        <fullName evidence="13">Heavy metal translocating P-type ATPase</fullName>
    </submittedName>
</protein>
<dbReference type="InterPro" id="IPR009078">
    <property type="entry name" value="Ferritin-like_SF"/>
</dbReference>
<dbReference type="PROSITE" id="PS00154">
    <property type="entry name" value="ATPASE_E1_E2"/>
    <property type="match status" value="1"/>
</dbReference>
<dbReference type="NCBIfam" id="TIGR01494">
    <property type="entry name" value="ATPase_P-type"/>
    <property type="match status" value="1"/>
</dbReference>
<dbReference type="PANTHER" id="PTHR43520:SF8">
    <property type="entry name" value="P-TYPE CU(+) TRANSPORTER"/>
    <property type="match status" value="1"/>
</dbReference>
<dbReference type="Gene3D" id="3.40.50.1000">
    <property type="entry name" value="HAD superfamily/HAD-like"/>
    <property type="match status" value="1"/>
</dbReference>
<dbReference type="SFLD" id="SFLDS00003">
    <property type="entry name" value="Haloacid_Dehalogenase"/>
    <property type="match status" value="1"/>
</dbReference>
<keyword evidence="6 11" id="KW-0547">Nucleotide-binding</keyword>
<evidence type="ECO:0000313" key="14">
    <source>
        <dbReference type="Proteomes" id="UP000542342"/>
    </source>
</evidence>
<dbReference type="SUPFAM" id="SSF47240">
    <property type="entry name" value="Ferritin-like"/>
    <property type="match status" value="1"/>
</dbReference>
<feature type="transmembrane region" description="Helical" evidence="11">
    <location>
        <begin position="243"/>
        <end position="263"/>
    </location>
</feature>
<evidence type="ECO:0000256" key="11">
    <source>
        <dbReference type="RuleBase" id="RU362081"/>
    </source>
</evidence>
<keyword evidence="7 11" id="KW-0067">ATP-binding</keyword>
<keyword evidence="3 11" id="KW-1003">Cell membrane</keyword>
<keyword evidence="9 11" id="KW-1133">Transmembrane helix</keyword>
<dbReference type="InterPro" id="IPR012348">
    <property type="entry name" value="RNR-like"/>
</dbReference>
<dbReference type="PANTHER" id="PTHR43520">
    <property type="entry name" value="ATP7, ISOFORM B"/>
    <property type="match status" value="1"/>
</dbReference>
<comment type="similarity">
    <text evidence="2 11">Belongs to the cation transport ATPase (P-type) (TC 3.A.3) family. Type IB subfamily.</text>
</comment>
<dbReference type="EMBL" id="JACEFB010000001">
    <property type="protein sequence ID" value="MBA2224757.1"/>
    <property type="molecule type" value="Genomic_DNA"/>
</dbReference>
<accession>A0A7V8VBM8</accession>
<dbReference type="InterPro" id="IPR027256">
    <property type="entry name" value="P-typ_ATPase_IB"/>
</dbReference>
<dbReference type="InterPro" id="IPR036412">
    <property type="entry name" value="HAD-like_sf"/>
</dbReference>
<dbReference type="GO" id="GO:0005507">
    <property type="term" value="F:copper ion binding"/>
    <property type="evidence" value="ECO:0007669"/>
    <property type="project" value="TreeGrafter"/>
</dbReference>
<dbReference type="InterPro" id="IPR023214">
    <property type="entry name" value="HAD_sf"/>
</dbReference>
<feature type="transmembrane region" description="Helical" evidence="11">
    <location>
        <begin position="742"/>
        <end position="765"/>
    </location>
</feature>
<dbReference type="GO" id="GO:0055070">
    <property type="term" value="P:copper ion homeostasis"/>
    <property type="evidence" value="ECO:0007669"/>
    <property type="project" value="TreeGrafter"/>
</dbReference>
<dbReference type="Pfam" id="PF00122">
    <property type="entry name" value="E1-E2_ATPase"/>
    <property type="match status" value="1"/>
</dbReference>
<dbReference type="SMART" id="SM00746">
    <property type="entry name" value="TRASH"/>
    <property type="match status" value="1"/>
</dbReference>
<dbReference type="GO" id="GO:0060003">
    <property type="term" value="P:copper ion export"/>
    <property type="evidence" value="ECO:0007669"/>
    <property type="project" value="UniProtKB-ARBA"/>
</dbReference>
<organism evidence="13 14">
    <name type="scientific">Thermogemmata fonticola</name>
    <dbReference type="NCBI Taxonomy" id="2755323"/>
    <lineage>
        <taxon>Bacteria</taxon>
        <taxon>Pseudomonadati</taxon>
        <taxon>Planctomycetota</taxon>
        <taxon>Planctomycetia</taxon>
        <taxon>Gemmatales</taxon>
        <taxon>Gemmataceae</taxon>
        <taxon>Thermogemmata</taxon>
    </lineage>
</organism>
<evidence type="ECO:0000256" key="8">
    <source>
        <dbReference type="ARBA" id="ARBA00022967"/>
    </source>
</evidence>
<dbReference type="GO" id="GO:0016491">
    <property type="term" value="F:oxidoreductase activity"/>
    <property type="evidence" value="ECO:0007669"/>
    <property type="project" value="InterPro"/>
</dbReference>
<evidence type="ECO:0000256" key="3">
    <source>
        <dbReference type="ARBA" id="ARBA00022475"/>
    </source>
</evidence>
<dbReference type="GO" id="GO:0043682">
    <property type="term" value="F:P-type divalent copper transporter activity"/>
    <property type="evidence" value="ECO:0007669"/>
    <property type="project" value="TreeGrafter"/>
</dbReference>
<evidence type="ECO:0000259" key="12">
    <source>
        <dbReference type="SMART" id="SM00746"/>
    </source>
</evidence>
<comment type="subcellular location">
    <subcellularLocation>
        <location evidence="1">Cell membrane</location>
        <topology evidence="1">Multi-pass membrane protein</topology>
    </subcellularLocation>
</comment>
<dbReference type="Pfam" id="PF04945">
    <property type="entry name" value="YHS"/>
    <property type="match status" value="1"/>
</dbReference>
<dbReference type="SUPFAM" id="SSF81665">
    <property type="entry name" value="Calcium ATPase, transmembrane domain M"/>
    <property type="match status" value="1"/>
</dbReference>
<dbReference type="GO" id="GO:0016887">
    <property type="term" value="F:ATP hydrolysis activity"/>
    <property type="evidence" value="ECO:0007669"/>
    <property type="project" value="InterPro"/>
</dbReference>
<dbReference type="Pfam" id="PF19335">
    <property type="entry name" value="HMBD"/>
    <property type="match status" value="1"/>
</dbReference>
<dbReference type="Gene3D" id="2.70.150.10">
    <property type="entry name" value="Calcium-transporting ATPase, cytoplasmic transduction domain A"/>
    <property type="match status" value="1"/>
</dbReference>
<dbReference type="NCBIfam" id="TIGR01511">
    <property type="entry name" value="ATPase-IB1_Cu"/>
    <property type="match status" value="1"/>
</dbReference>